<dbReference type="Proteomes" id="UP001595914">
    <property type="component" value="Unassembled WGS sequence"/>
</dbReference>
<dbReference type="Pfam" id="PF02720">
    <property type="entry name" value="DUF222"/>
    <property type="match status" value="1"/>
</dbReference>
<gene>
    <name evidence="3" type="ORF">ACFO6S_05780</name>
</gene>
<dbReference type="InterPro" id="IPR003870">
    <property type="entry name" value="DUF222"/>
</dbReference>
<evidence type="ECO:0000313" key="4">
    <source>
        <dbReference type="Proteomes" id="UP001595914"/>
    </source>
</evidence>
<sequence length="143" mass="15454">MQTLRELDTAAASNRDRLALLVRLEHVARTVPAIGHTLVNQLLEQRAADEFGGTTLRELLANTLRISPTKAAERVHAAKELGRTTTLGGDHLEPRSPRPRPPNTTGTSTPRTWTRSASSCTNCPPPSTQAPAARPRPSSPSRP</sequence>
<protein>
    <submittedName>
        <fullName evidence="3">DUF222 domain-containing protein</fullName>
    </submittedName>
</protein>
<dbReference type="RefSeq" id="WP_378415249.1">
    <property type="nucleotide sequence ID" value="NZ_JBHSFO010000002.1"/>
</dbReference>
<feature type="region of interest" description="Disordered" evidence="1">
    <location>
        <begin position="74"/>
        <end position="143"/>
    </location>
</feature>
<feature type="compositionally biased region" description="Low complexity" evidence="1">
    <location>
        <begin position="103"/>
        <end position="116"/>
    </location>
</feature>
<dbReference type="EMBL" id="JBHSFO010000002">
    <property type="protein sequence ID" value="MFC4603195.1"/>
    <property type="molecule type" value="Genomic_DNA"/>
</dbReference>
<organism evidence="3 4">
    <name type="scientific">Rhodococcus kronopolitis</name>
    <dbReference type="NCBI Taxonomy" id="1460226"/>
    <lineage>
        <taxon>Bacteria</taxon>
        <taxon>Bacillati</taxon>
        <taxon>Actinomycetota</taxon>
        <taxon>Actinomycetes</taxon>
        <taxon>Mycobacteriales</taxon>
        <taxon>Nocardiaceae</taxon>
        <taxon>Rhodococcus</taxon>
    </lineage>
</organism>
<evidence type="ECO:0000259" key="2">
    <source>
        <dbReference type="Pfam" id="PF02720"/>
    </source>
</evidence>
<evidence type="ECO:0000313" key="3">
    <source>
        <dbReference type="EMBL" id="MFC4603195.1"/>
    </source>
</evidence>
<reference evidence="4" key="1">
    <citation type="journal article" date="2019" name="Int. J. Syst. Evol. Microbiol.">
        <title>The Global Catalogue of Microorganisms (GCM) 10K type strain sequencing project: providing services to taxonomists for standard genome sequencing and annotation.</title>
        <authorList>
            <consortium name="The Broad Institute Genomics Platform"/>
            <consortium name="The Broad Institute Genome Sequencing Center for Infectious Disease"/>
            <person name="Wu L."/>
            <person name="Ma J."/>
        </authorList>
    </citation>
    <scope>NUCLEOTIDE SEQUENCE [LARGE SCALE GENOMIC DNA]</scope>
    <source>
        <strain evidence="4">CCUG 54520</strain>
    </source>
</reference>
<name>A0ABV9FMC0_9NOCA</name>
<comment type="caution">
    <text evidence="3">The sequence shown here is derived from an EMBL/GenBank/DDBJ whole genome shotgun (WGS) entry which is preliminary data.</text>
</comment>
<evidence type="ECO:0000256" key="1">
    <source>
        <dbReference type="SAM" id="MobiDB-lite"/>
    </source>
</evidence>
<accession>A0ABV9FMC0</accession>
<keyword evidence="4" id="KW-1185">Reference proteome</keyword>
<proteinExistence type="predicted"/>
<feature type="domain" description="DUF222" evidence="2">
    <location>
        <begin position="19"/>
        <end position="83"/>
    </location>
</feature>